<gene>
    <name evidence="1" type="ORF">METZ01_LOCUS498323</name>
</gene>
<dbReference type="EMBL" id="UINC01218445">
    <property type="protein sequence ID" value="SVE45469.1"/>
    <property type="molecule type" value="Genomic_DNA"/>
</dbReference>
<protein>
    <submittedName>
        <fullName evidence="1">Uncharacterized protein</fullName>
    </submittedName>
</protein>
<dbReference type="AlphaFoldDB" id="A0A383DMC4"/>
<proteinExistence type="predicted"/>
<name>A0A383DMC4_9ZZZZ</name>
<feature type="non-terminal residue" evidence="1">
    <location>
        <position position="229"/>
    </location>
</feature>
<reference evidence="1" key="1">
    <citation type="submission" date="2018-05" db="EMBL/GenBank/DDBJ databases">
        <authorList>
            <person name="Lanie J.A."/>
            <person name="Ng W.-L."/>
            <person name="Kazmierczak K.M."/>
            <person name="Andrzejewski T.M."/>
            <person name="Davidsen T.M."/>
            <person name="Wayne K.J."/>
            <person name="Tettelin H."/>
            <person name="Glass J.I."/>
            <person name="Rusch D."/>
            <person name="Podicherti R."/>
            <person name="Tsui H.-C.T."/>
            <person name="Winkler M.E."/>
        </authorList>
    </citation>
    <scope>NUCLEOTIDE SEQUENCE</scope>
</reference>
<sequence>MRIKSMSAVIATLTIALCSNVRAQETLDSSVSHLPGGHDLAHNTMDGSFLVAWAGENAGAGHKMEIRAHRLVPSGKVTGSMMALDMSHLMSTEVAVSYGEGKYFVVWRDGRNSSSVGDEVYGRMLDSSGNMLGDSFRISDLGDKGPDRSPDVTFDGEKFLVVWAHRNLSPAGGGFTISFVENDDIRGRYVALDGAMGEASFAFTTEAVDSLRPSVASLSGTPLTVWEDH</sequence>
<accession>A0A383DMC4</accession>
<organism evidence="1">
    <name type="scientific">marine metagenome</name>
    <dbReference type="NCBI Taxonomy" id="408172"/>
    <lineage>
        <taxon>unclassified sequences</taxon>
        <taxon>metagenomes</taxon>
        <taxon>ecological metagenomes</taxon>
    </lineage>
</organism>
<evidence type="ECO:0000313" key="1">
    <source>
        <dbReference type="EMBL" id="SVE45469.1"/>
    </source>
</evidence>